<dbReference type="GO" id="GO:0002189">
    <property type="term" value="C:ribose phosphate diphosphokinase complex"/>
    <property type="evidence" value="ECO:0007669"/>
    <property type="project" value="TreeGrafter"/>
</dbReference>
<keyword evidence="12" id="KW-1185">Reference proteome</keyword>
<evidence type="ECO:0000313" key="11">
    <source>
        <dbReference type="EMBL" id="AYQ75092.1"/>
    </source>
</evidence>
<gene>
    <name evidence="11" type="primary">prs</name>
    <name evidence="11" type="ORF">EAV92_22590</name>
</gene>
<evidence type="ECO:0000256" key="3">
    <source>
        <dbReference type="ARBA" id="ARBA00022723"/>
    </source>
</evidence>
<dbReference type="FunFam" id="3.40.50.2020:FF:000007">
    <property type="entry name" value="Ribose-phosphate pyrophosphokinase"/>
    <property type="match status" value="1"/>
</dbReference>
<keyword evidence="6 11" id="KW-0418">Kinase</keyword>
<dbReference type="EC" id="2.7.6.1" evidence="1"/>
<dbReference type="GO" id="GO:0006015">
    <property type="term" value="P:5-phosphoribose 1-diphosphate biosynthetic process"/>
    <property type="evidence" value="ECO:0007669"/>
    <property type="project" value="TreeGrafter"/>
</dbReference>
<keyword evidence="7" id="KW-0067">ATP-binding</keyword>
<dbReference type="KEGG" id="coh:EAV92_22590"/>
<evidence type="ECO:0000256" key="5">
    <source>
        <dbReference type="ARBA" id="ARBA00022741"/>
    </source>
</evidence>
<dbReference type="PANTHER" id="PTHR10210:SF41">
    <property type="entry name" value="RIBOSE-PHOSPHATE PYROPHOSPHOKINASE 1, CHLOROPLASTIC"/>
    <property type="match status" value="1"/>
</dbReference>
<comment type="catalytic activity">
    <reaction evidence="9">
        <text>D-ribose 5-phosphate + ATP = 5-phospho-alpha-D-ribose 1-diphosphate + AMP + H(+)</text>
        <dbReference type="Rhea" id="RHEA:15609"/>
        <dbReference type="ChEBI" id="CHEBI:15378"/>
        <dbReference type="ChEBI" id="CHEBI:30616"/>
        <dbReference type="ChEBI" id="CHEBI:58017"/>
        <dbReference type="ChEBI" id="CHEBI:78346"/>
        <dbReference type="ChEBI" id="CHEBI:456215"/>
        <dbReference type="EC" id="2.7.6.1"/>
    </reaction>
</comment>
<dbReference type="GO" id="GO:0004749">
    <property type="term" value="F:ribose phosphate diphosphokinase activity"/>
    <property type="evidence" value="ECO:0007669"/>
    <property type="project" value="UniProtKB-EC"/>
</dbReference>
<dbReference type="NCBIfam" id="TIGR01251">
    <property type="entry name" value="ribP_PPkin"/>
    <property type="match status" value="1"/>
</dbReference>
<keyword evidence="2 11" id="KW-0808">Transferase</keyword>
<dbReference type="SUPFAM" id="SSF53271">
    <property type="entry name" value="PRTase-like"/>
    <property type="match status" value="2"/>
</dbReference>
<dbReference type="AlphaFoldDB" id="A0A3G3K3R8"/>
<dbReference type="GO" id="GO:0005737">
    <property type="term" value="C:cytoplasm"/>
    <property type="evidence" value="ECO:0007669"/>
    <property type="project" value="TreeGrafter"/>
</dbReference>
<dbReference type="EMBL" id="CP033433">
    <property type="protein sequence ID" value="AYQ75092.1"/>
    <property type="molecule type" value="Genomic_DNA"/>
</dbReference>
<dbReference type="InterPro" id="IPR029099">
    <property type="entry name" value="Pribosyltran_N"/>
</dbReference>
<evidence type="ECO:0000256" key="9">
    <source>
        <dbReference type="ARBA" id="ARBA00049535"/>
    </source>
</evidence>
<reference evidence="11 12" key="1">
    <citation type="submission" date="2018-10" db="EMBL/GenBank/DDBJ databases">
        <title>Genome Sequence of Cohnella sp.</title>
        <authorList>
            <person name="Srinivasan S."/>
            <person name="Kim M.K."/>
        </authorList>
    </citation>
    <scope>NUCLEOTIDE SEQUENCE [LARGE SCALE GENOMIC DNA]</scope>
    <source>
        <strain evidence="11 12">18JY8-7</strain>
    </source>
</reference>
<dbReference type="CDD" id="cd06223">
    <property type="entry name" value="PRTases_typeI"/>
    <property type="match status" value="1"/>
</dbReference>
<dbReference type="Pfam" id="PF13793">
    <property type="entry name" value="Pribosyltran_N"/>
    <property type="match status" value="1"/>
</dbReference>
<keyword evidence="4" id="KW-0545">Nucleotide biosynthesis</keyword>
<evidence type="ECO:0000256" key="1">
    <source>
        <dbReference type="ARBA" id="ARBA00013247"/>
    </source>
</evidence>
<dbReference type="GO" id="GO:0006164">
    <property type="term" value="P:purine nucleotide biosynthetic process"/>
    <property type="evidence" value="ECO:0007669"/>
    <property type="project" value="TreeGrafter"/>
</dbReference>
<dbReference type="Proteomes" id="UP000269097">
    <property type="component" value="Chromosome"/>
</dbReference>
<dbReference type="GO" id="GO:0000287">
    <property type="term" value="F:magnesium ion binding"/>
    <property type="evidence" value="ECO:0007669"/>
    <property type="project" value="InterPro"/>
</dbReference>
<evidence type="ECO:0000313" key="12">
    <source>
        <dbReference type="Proteomes" id="UP000269097"/>
    </source>
</evidence>
<dbReference type="InterPro" id="IPR005946">
    <property type="entry name" value="Rib-P_diPkinase"/>
</dbReference>
<evidence type="ECO:0000259" key="10">
    <source>
        <dbReference type="Pfam" id="PF13793"/>
    </source>
</evidence>
<evidence type="ECO:0000256" key="6">
    <source>
        <dbReference type="ARBA" id="ARBA00022777"/>
    </source>
</evidence>
<evidence type="ECO:0000256" key="2">
    <source>
        <dbReference type="ARBA" id="ARBA00022679"/>
    </source>
</evidence>
<dbReference type="SMART" id="SM01400">
    <property type="entry name" value="Pribosyltran_N"/>
    <property type="match status" value="1"/>
</dbReference>
<keyword evidence="8" id="KW-0460">Magnesium</keyword>
<dbReference type="InterPro" id="IPR000836">
    <property type="entry name" value="PRTase_dom"/>
</dbReference>
<sequence length="315" mass="34446">MNQEKVKIFSGSSNIPLAEKICEQLGLPLGKVKLSRFKSGEVYVAYQEPIRTCDIFIIQSLSHPINDHFMELLVMIDAAKRSSAKTINIVVPYYGYARQERKRAPREAISAKLIADSLSMAGATRIITLDLHADAIQGFFNIPVDHLTSLDSFSEYLRSRSIPNPVVVSPDPGRASMAEKLANYVDAQFAIVVGDPADRADARGFKLVGDVKGMTPIIIKDIIDTGKTVRPTVDLMQREGALPCYVIASHGLFTNRALELLDHPHIREVAVTDSVAHADTGGERLHVISISQLISDAIRINTQGGSLAKLFKSGL</sequence>
<accession>A0A3G3K3R8</accession>
<proteinExistence type="predicted"/>
<protein>
    <recommendedName>
        <fullName evidence="1">ribose-phosphate diphosphokinase</fullName>
        <ecNumber evidence="1">2.7.6.1</ecNumber>
    </recommendedName>
</protein>
<dbReference type="Gene3D" id="3.40.50.2020">
    <property type="match status" value="2"/>
</dbReference>
<organism evidence="11 12">
    <name type="scientific">Cohnella candidum</name>
    <dbReference type="NCBI Taxonomy" id="2674991"/>
    <lineage>
        <taxon>Bacteria</taxon>
        <taxon>Bacillati</taxon>
        <taxon>Bacillota</taxon>
        <taxon>Bacilli</taxon>
        <taxon>Bacillales</taxon>
        <taxon>Paenibacillaceae</taxon>
        <taxon>Cohnella</taxon>
    </lineage>
</organism>
<dbReference type="GO" id="GO:0016301">
    <property type="term" value="F:kinase activity"/>
    <property type="evidence" value="ECO:0007669"/>
    <property type="project" value="UniProtKB-KW"/>
</dbReference>
<evidence type="ECO:0000256" key="4">
    <source>
        <dbReference type="ARBA" id="ARBA00022727"/>
    </source>
</evidence>
<evidence type="ECO:0000256" key="7">
    <source>
        <dbReference type="ARBA" id="ARBA00022840"/>
    </source>
</evidence>
<dbReference type="NCBIfam" id="NF002320">
    <property type="entry name" value="PRK01259.1"/>
    <property type="match status" value="1"/>
</dbReference>
<evidence type="ECO:0000256" key="8">
    <source>
        <dbReference type="ARBA" id="ARBA00022842"/>
    </source>
</evidence>
<name>A0A3G3K3R8_9BACL</name>
<dbReference type="RefSeq" id="WP_123043172.1">
    <property type="nucleotide sequence ID" value="NZ_CP033433.1"/>
</dbReference>
<dbReference type="InterPro" id="IPR029057">
    <property type="entry name" value="PRTase-like"/>
</dbReference>
<feature type="domain" description="Ribose-phosphate pyrophosphokinase N-terminal" evidence="10">
    <location>
        <begin position="6"/>
        <end position="122"/>
    </location>
</feature>
<keyword evidence="5" id="KW-0547">Nucleotide-binding</keyword>
<dbReference type="Pfam" id="PF14572">
    <property type="entry name" value="Pribosyl_synth"/>
    <property type="match status" value="1"/>
</dbReference>
<dbReference type="PANTHER" id="PTHR10210">
    <property type="entry name" value="RIBOSE-PHOSPHATE DIPHOSPHOKINASE FAMILY MEMBER"/>
    <property type="match status" value="1"/>
</dbReference>
<keyword evidence="3" id="KW-0479">Metal-binding</keyword>
<dbReference type="GO" id="GO:0005524">
    <property type="term" value="F:ATP binding"/>
    <property type="evidence" value="ECO:0007669"/>
    <property type="project" value="UniProtKB-KW"/>
</dbReference>